<dbReference type="OrthoDB" id="434092at2759"/>
<keyword evidence="5 10" id="KW-0276">Fatty acid metabolism</keyword>
<accession>A0A9P0C5A1</accession>
<comment type="subcellular location">
    <subcellularLocation>
        <location evidence="1">Membrane</location>
        <topology evidence="1">Multi-pass membrane protein</topology>
    </subcellularLocation>
</comment>
<evidence type="ECO:0000256" key="1">
    <source>
        <dbReference type="ARBA" id="ARBA00004141"/>
    </source>
</evidence>
<evidence type="ECO:0000256" key="8">
    <source>
        <dbReference type="ARBA" id="ARBA00023136"/>
    </source>
</evidence>
<keyword evidence="7 10" id="KW-0443">Lipid metabolism</keyword>
<sequence>MEGINKLLYIQEKDDVADSQDGNLDFINDWFLMGSGYNIILILVPYWLFVLKFGRNYMKNREPYKLTTLITLYNAVQVIISCFLVYGATSMLNTYGYFPKTCVMETENRRRRLAALTYYYFLAKITELLDTIFFVLRKKEKQLSFLHIYHHSLMASVPWVIFKYEASYRLIFIGQLNSFVHVIMYTYYALASYPSLAKYLWWKKYITSMQLIQFMTVFVHFIVSTKLSDCSISYTLTAALFFHVFFFLYLFGKFYVDTYKKKQKSKSTEEVTQNGDIKQAVDDTDKQMYQNGKINSVEGNGDCKSASINLNNTYRIKFNLESKKRT</sequence>
<feature type="transmembrane region" description="Helical" evidence="10">
    <location>
        <begin position="118"/>
        <end position="136"/>
    </location>
</feature>
<dbReference type="PANTHER" id="PTHR11157">
    <property type="entry name" value="FATTY ACID ACYL TRANSFERASE-RELATED"/>
    <property type="match status" value="1"/>
</dbReference>
<dbReference type="GO" id="GO:0034626">
    <property type="term" value="P:fatty acid elongation, polyunsaturated fatty acid"/>
    <property type="evidence" value="ECO:0007669"/>
    <property type="project" value="TreeGrafter"/>
</dbReference>
<keyword evidence="3 10" id="KW-0808">Transferase</keyword>
<dbReference type="EMBL" id="LR824011">
    <property type="protein sequence ID" value="CAH0627407.1"/>
    <property type="molecule type" value="Genomic_DNA"/>
</dbReference>
<gene>
    <name evidence="11" type="ORF">CINC_LOCUS12777</name>
</gene>
<evidence type="ECO:0000256" key="3">
    <source>
        <dbReference type="ARBA" id="ARBA00022679"/>
    </source>
</evidence>
<feature type="transmembrane region" description="Helical" evidence="10">
    <location>
        <begin position="211"/>
        <end position="228"/>
    </location>
</feature>
<dbReference type="GO" id="GO:0019367">
    <property type="term" value="P:fatty acid elongation, saturated fatty acid"/>
    <property type="evidence" value="ECO:0007669"/>
    <property type="project" value="TreeGrafter"/>
</dbReference>
<dbReference type="AlphaFoldDB" id="A0A9P0C5A1"/>
<organism evidence="11 12">
    <name type="scientific">Chrysodeixis includens</name>
    <name type="common">Soybean looper</name>
    <name type="synonym">Pseudoplusia includens</name>
    <dbReference type="NCBI Taxonomy" id="689277"/>
    <lineage>
        <taxon>Eukaryota</taxon>
        <taxon>Metazoa</taxon>
        <taxon>Ecdysozoa</taxon>
        <taxon>Arthropoda</taxon>
        <taxon>Hexapoda</taxon>
        <taxon>Insecta</taxon>
        <taxon>Pterygota</taxon>
        <taxon>Neoptera</taxon>
        <taxon>Endopterygota</taxon>
        <taxon>Lepidoptera</taxon>
        <taxon>Glossata</taxon>
        <taxon>Ditrysia</taxon>
        <taxon>Noctuoidea</taxon>
        <taxon>Noctuidae</taxon>
        <taxon>Plusiinae</taxon>
        <taxon>Chrysodeixis</taxon>
    </lineage>
</organism>
<dbReference type="GO" id="GO:0034625">
    <property type="term" value="P:fatty acid elongation, monounsaturated fatty acid"/>
    <property type="evidence" value="ECO:0007669"/>
    <property type="project" value="TreeGrafter"/>
</dbReference>
<evidence type="ECO:0000256" key="5">
    <source>
        <dbReference type="ARBA" id="ARBA00022832"/>
    </source>
</evidence>
<evidence type="ECO:0000256" key="10">
    <source>
        <dbReference type="RuleBase" id="RU361115"/>
    </source>
</evidence>
<keyword evidence="8 10" id="KW-0472">Membrane</keyword>
<keyword evidence="2 10" id="KW-0444">Lipid biosynthesis</keyword>
<feature type="transmembrane region" description="Helical" evidence="10">
    <location>
        <begin position="168"/>
        <end position="190"/>
    </location>
</feature>
<keyword evidence="12" id="KW-1185">Reference proteome</keyword>
<dbReference type="EC" id="2.3.1.199" evidence="10"/>
<dbReference type="GO" id="GO:0042761">
    <property type="term" value="P:very long-chain fatty acid biosynthetic process"/>
    <property type="evidence" value="ECO:0007669"/>
    <property type="project" value="TreeGrafter"/>
</dbReference>
<dbReference type="Proteomes" id="UP001154114">
    <property type="component" value="Chromosome 8"/>
</dbReference>
<keyword evidence="6 10" id="KW-1133">Transmembrane helix</keyword>
<dbReference type="GO" id="GO:0005789">
    <property type="term" value="C:endoplasmic reticulum membrane"/>
    <property type="evidence" value="ECO:0007669"/>
    <property type="project" value="TreeGrafter"/>
</dbReference>
<keyword evidence="4 10" id="KW-0812">Transmembrane</keyword>
<feature type="transmembrane region" description="Helical" evidence="10">
    <location>
        <begin position="30"/>
        <end position="51"/>
    </location>
</feature>
<feature type="transmembrane region" description="Helical" evidence="10">
    <location>
        <begin position="234"/>
        <end position="256"/>
    </location>
</feature>
<evidence type="ECO:0000256" key="4">
    <source>
        <dbReference type="ARBA" id="ARBA00022692"/>
    </source>
</evidence>
<comment type="similarity">
    <text evidence="10">Belongs to the ELO family.</text>
</comment>
<keyword evidence="9 10" id="KW-0275">Fatty acid biosynthesis</keyword>
<dbReference type="PANTHER" id="PTHR11157:SF69">
    <property type="entry name" value="ELONGATION OF VERY LONG CHAIN FATTY ACIDS PROTEIN 7"/>
    <property type="match status" value="1"/>
</dbReference>
<dbReference type="GO" id="GO:0030148">
    <property type="term" value="P:sphingolipid biosynthetic process"/>
    <property type="evidence" value="ECO:0007669"/>
    <property type="project" value="TreeGrafter"/>
</dbReference>
<reference evidence="11" key="1">
    <citation type="submission" date="2021-12" db="EMBL/GenBank/DDBJ databases">
        <authorList>
            <person name="King R."/>
        </authorList>
    </citation>
    <scope>NUCLEOTIDE SEQUENCE</scope>
</reference>
<comment type="catalytic activity">
    <reaction evidence="10">
        <text>a very-long-chain acyl-CoA + malonyl-CoA + H(+) = a very-long-chain 3-oxoacyl-CoA + CO2 + CoA</text>
        <dbReference type="Rhea" id="RHEA:32727"/>
        <dbReference type="ChEBI" id="CHEBI:15378"/>
        <dbReference type="ChEBI" id="CHEBI:16526"/>
        <dbReference type="ChEBI" id="CHEBI:57287"/>
        <dbReference type="ChEBI" id="CHEBI:57384"/>
        <dbReference type="ChEBI" id="CHEBI:90725"/>
        <dbReference type="ChEBI" id="CHEBI:90736"/>
        <dbReference type="EC" id="2.3.1.199"/>
    </reaction>
</comment>
<feature type="transmembrane region" description="Helical" evidence="10">
    <location>
        <begin position="143"/>
        <end position="162"/>
    </location>
</feature>
<dbReference type="Pfam" id="PF01151">
    <property type="entry name" value="ELO"/>
    <property type="match status" value="1"/>
</dbReference>
<dbReference type="InterPro" id="IPR002076">
    <property type="entry name" value="ELO_fam"/>
</dbReference>
<evidence type="ECO:0000313" key="11">
    <source>
        <dbReference type="EMBL" id="CAH0627407.1"/>
    </source>
</evidence>
<name>A0A9P0C5A1_CHRIL</name>
<evidence type="ECO:0000256" key="6">
    <source>
        <dbReference type="ARBA" id="ARBA00022989"/>
    </source>
</evidence>
<evidence type="ECO:0000313" key="12">
    <source>
        <dbReference type="Proteomes" id="UP001154114"/>
    </source>
</evidence>
<evidence type="ECO:0000256" key="2">
    <source>
        <dbReference type="ARBA" id="ARBA00022516"/>
    </source>
</evidence>
<protein>
    <recommendedName>
        <fullName evidence="10">Elongation of very long chain fatty acids protein</fullName>
        <ecNumber evidence="10">2.3.1.199</ecNumber>
    </recommendedName>
    <alternativeName>
        <fullName evidence="10">Very-long-chain 3-oxoacyl-CoA synthase</fullName>
    </alternativeName>
</protein>
<dbReference type="GO" id="GO:0009922">
    <property type="term" value="F:fatty acid elongase activity"/>
    <property type="evidence" value="ECO:0007669"/>
    <property type="project" value="UniProtKB-EC"/>
</dbReference>
<feature type="transmembrane region" description="Helical" evidence="10">
    <location>
        <begin position="72"/>
        <end position="98"/>
    </location>
</feature>
<proteinExistence type="inferred from homology"/>
<evidence type="ECO:0000256" key="7">
    <source>
        <dbReference type="ARBA" id="ARBA00023098"/>
    </source>
</evidence>
<evidence type="ECO:0000256" key="9">
    <source>
        <dbReference type="ARBA" id="ARBA00023160"/>
    </source>
</evidence>